<dbReference type="SUPFAM" id="SSF51011">
    <property type="entry name" value="Glycosyl hydrolase domain"/>
    <property type="match status" value="1"/>
</dbReference>
<evidence type="ECO:0000256" key="9">
    <source>
        <dbReference type="ARBA" id="ARBA00023277"/>
    </source>
</evidence>
<dbReference type="RefSeq" id="WP_073625263.1">
    <property type="nucleotide sequence ID" value="NZ_FRXO01000001.1"/>
</dbReference>
<dbReference type="EMBL" id="FRXO01000001">
    <property type="protein sequence ID" value="SHO59851.1"/>
    <property type="molecule type" value="Genomic_DNA"/>
</dbReference>
<dbReference type="SUPFAM" id="SSF51445">
    <property type="entry name" value="(Trans)glycosidases"/>
    <property type="match status" value="2"/>
</dbReference>
<keyword evidence="9 13" id="KW-0119">Carbohydrate metabolism</keyword>
<keyword evidence="7 13" id="KW-0808">Transferase</keyword>
<dbReference type="SMART" id="SM00642">
    <property type="entry name" value="Aamy"/>
    <property type="match status" value="1"/>
</dbReference>
<dbReference type="InterPro" id="IPR003385">
    <property type="entry name" value="Glyco_hydro_77"/>
</dbReference>
<dbReference type="InterPro" id="IPR004193">
    <property type="entry name" value="Glyco_hydro_13_N"/>
</dbReference>
<evidence type="ECO:0000256" key="12">
    <source>
        <dbReference type="ARBA" id="ARBA00031501"/>
    </source>
</evidence>
<dbReference type="InterPro" id="IPR006047">
    <property type="entry name" value="GH13_cat_dom"/>
</dbReference>
<evidence type="ECO:0000256" key="11">
    <source>
        <dbReference type="ARBA" id="ARBA00031423"/>
    </source>
</evidence>
<dbReference type="CDD" id="cd02856">
    <property type="entry name" value="E_set_GDE_Isoamylase_N"/>
    <property type="match status" value="1"/>
</dbReference>
<dbReference type="GO" id="GO:0004134">
    <property type="term" value="F:4-alpha-glucanotransferase activity"/>
    <property type="evidence" value="ECO:0007669"/>
    <property type="project" value="UniProtKB-EC"/>
</dbReference>
<dbReference type="InterPro" id="IPR011837">
    <property type="entry name" value="Glycogen_debranch_GlgX"/>
</dbReference>
<evidence type="ECO:0000256" key="8">
    <source>
        <dbReference type="ARBA" id="ARBA00022801"/>
    </source>
</evidence>
<name>A0A1M7Z4Q1_9HYPH</name>
<evidence type="ECO:0000256" key="1">
    <source>
        <dbReference type="ARBA" id="ARBA00000439"/>
    </source>
</evidence>
<evidence type="ECO:0000256" key="13">
    <source>
        <dbReference type="RuleBase" id="RU361207"/>
    </source>
</evidence>
<dbReference type="NCBIfam" id="TIGR02100">
    <property type="entry name" value="glgX_debranch"/>
    <property type="match status" value="1"/>
</dbReference>
<dbReference type="Pfam" id="PF02922">
    <property type="entry name" value="CBM_48"/>
    <property type="match status" value="1"/>
</dbReference>
<evidence type="ECO:0000259" key="14">
    <source>
        <dbReference type="SMART" id="SM00642"/>
    </source>
</evidence>
<sequence length="1429" mass="154157">MALRRHDCPEPVRVVRAGRPAPLGVTLDGDGINIAVYSSTATAMTLCLFDDEGQTEVERIPLLHRTGDVFHAHVAGIGAGRRYGLRADGRWAPREGHRFNPAKLLVDPYATRLDRPFQLDPLLFDVSPGTDPADRPEPVDTAHLVPKAIVETPPEPAPRGPVPDPAKTVIYEMHVRGFTRNHPEIPDEIAGTFAGLAQPAAIDHLKALGVTVVELMPSMAILDERHLPPLGLNNYWGYNPITYLAPDPRLAPGGFAEIRAAVSALHEAGIAVILDVVFNHTGEGDHWGPTVSMRGLDNAGYYRLVPGEPLYYVNDTGCGNTLPLDRPEGLKLALEAMRTWVERTGIDGFRFDLAVTLARRDDGFDPAAPFLAAVEQDPLLSTLIMIAEPWDPGPGGYHLGAFPARWGEWNDRYRDAVRRFWRGDGRMVGELATRFAGSADIFAERRRPVSASVNFITAHDGFTLADLVSYTEKHNEANGEFNRDGTGENHSWNYGIEGPTDDRDIEAERHADMRALLATLLFSRGTPMLSMGDECGRSQGGNNNAYAQDNAASWLDWERHDAALSRFAARLVAARLAHPALGATRPLTGGALDASGIPDVAWLSTRGTPLDNEGWNDPANHTLIAALYEPSDGEAEASRVVVALHAGRQPAEMVLPDPRPGFEWSCVIDSARPGYAGEEALDGRCRLAPRSVVLAAERARKARKRGAADPAVLDKLAGAAGLSPYWWDVGGTQHRVGDDAKRALLAALRLPASTTAEAYDSLERLVAGRELAALPPVMVVRAGEHAVVTLGGRSALGGRTFALSIEREDGSHETVVVAHDAGQRRWDALPDGRQVPVRTIELPPQPVGRHVLRLAEEPETTCPLIVVPGRCHLPPGFAAGERRFGIAAHLYTLHRDGDQGIGDFTALGLFGALAASRGAQTIGLNPLHALFPTERDRNSPYHPSDRRFLDPIYIDVSALPEIGYDGRVRAALEAEAAAFGALAGLPAVDYPGVWAAKRRVLEAAFTAFTAREAAAPDDPHVADFQRFRHTRGAALQRFATFETLTEANGTPRWWSWPADVASPAAAGVASFAEANAERIRFSLYMQWVADRQLASAAKEAREAGLGLGFYRDLAVGTAPDGAEAWSEQDLLMTGVSVGAPPDPFSADGQIWNLPPPNPLAWAREGYRSFSDLASANMRHAGALRIDHVMGLTRLFLVPDGAKAGEGTYLAYPFHDLVGLLSLESQRAECLVVGEDLGTVPEGIGEALMAADVLSYRVLWFERDGVEFRPPERYPVRAAACVSTHDLPTLAGWWSGADIAERLSLGLIDGDAAAIARDERQEAKAALARRLAAGRLIDEATADGLATSDTLTPDVAAAVHRLVAATPSLLALVQADDLAGERDAVNLPGTVDQRPNWRRKITPGIDAVFTSPTAEAIMAAMQERLPGRTE</sequence>
<evidence type="ECO:0000313" key="15">
    <source>
        <dbReference type="EMBL" id="SHO59851.1"/>
    </source>
</evidence>
<protein>
    <recommendedName>
        <fullName evidence="5 13">4-alpha-glucanotransferase</fullName>
        <ecNumber evidence="4 13">2.4.1.25</ecNumber>
    </recommendedName>
    <alternativeName>
        <fullName evidence="11 13">Amylomaltase</fullName>
    </alternativeName>
    <alternativeName>
        <fullName evidence="12 13">Disproportionating enzyme</fullName>
    </alternativeName>
</protein>
<accession>A0A1M7Z4Q1</accession>
<dbReference type="EC" id="2.4.1.25" evidence="4 13"/>
<reference evidence="15 16" key="1">
    <citation type="submission" date="2016-12" db="EMBL/GenBank/DDBJ databases">
        <authorList>
            <person name="Song W.-J."/>
            <person name="Kurnit D.M."/>
        </authorList>
    </citation>
    <scope>NUCLEOTIDE SEQUENCE [LARGE SCALE GENOMIC DNA]</scope>
    <source>
        <strain evidence="15 16">DSM 19599</strain>
    </source>
</reference>
<keyword evidence="10" id="KW-0326">Glycosidase</keyword>
<dbReference type="InterPro" id="IPR044505">
    <property type="entry name" value="GlgX_Isoamylase_N_E_set"/>
</dbReference>
<dbReference type="InterPro" id="IPR014756">
    <property type="entry name" value="Ig_E-set"/>
</dbReference>
<dbReference type="InterPro" id="IPR013780">
    <property type="entry name" value="Glyco_hydro_b"/>
</dbReference>
<proteinExistence type="inferred from homology"/>
<keyword evidence="6 13" id="KW-0328">Glycosyltransferase</keyword>
<evidence type="ECO:0000256" key="3">
    <source>
        <dbReference type="ARBA" id="ARBA00008061"/>
    </source>
</evidence>
<dbReference type="NCBIfam" id="TIGR00217">
    <property type="entry name" value="malQ"/>
    <property type="match status" value="1"/>
</dbReference>
<evidence type="ECO:0000256" key="4">
    <source>
        <dbReference type="ARBA" id="ARBA00012560"/>
    </source>
</evidence>
<keyword evidence="8" id="KW-0378">Hydrolase</keyword>
<gene>
    <name evidence="15" type="ORF">SAMN02745172_00088</name>
</gene>
<comment type="similarity">
    <text evidence="3">Belongs to the glycosyl hydrolase 13 family.</text>
</comment>
<dbReference type="InterPro" id="IPR048458">
    <property type="entry name" value="MalQ_N"/>
</dbReference>
<dbReference type="STRING" id="1123029.SAMN02745172_00088"/>
<keyword evidence="16" id="KW-1185">Reference proteome</keyword>
<dbReference type="PANTHER" id="PTHR43002">
    <property type="entry name" value="GLYCOGEN DEBRANCHING ENZYME"/>
    <property type="match status" value="1"/>
</dbReference>
<evidence type="ECO:0000256" key="10">
    <source>
        <dbReference type="ARBA" id="ARBA00023295"/>
    </source>
</evidence>
<dbReference type="Proteomes" id="UP000186406">
    <property type="component" value="Unassembled WGS sequence"/>
</dbReference>
<comment type="similarity">
    <text evidence="2 13">Belongs to the disproportionating enzyme family.</text>
</comment>
<evidence type="ECO:0000256" key="6">
    <source>
        <dbReference type="ARBA" id="ARBA00022676"/>
    </source>
</evidence>
<evidence type="ECO:0000313" key="16">
    <source>
        <dbReference type="Proteomes" id="UP000186406"/>
    </source>
</evidence>
<dbReference type="GO" id="GO:0005980">
    <property type="term" value="P:glycogen catabolic process"/>
    <property type="evidence" value="ECO:0007669"/>
    <property type="project" value="InterPro"/>
</dbReference>
<dbReference type="GO" id="GO:0004135">
    <property type="term" value="F:amylo-alpha-1,6-glucosidase activity"/>
    <property type="evidence" value="ECO:0007669"/>
    <property type="project" value="InterPro"/>
</dbReference>
<dbReference type="InterPro" id="IPR013783">
    <property type="entry name" value="Ig-like_fold"/>
</dbReference>
<comment type="catalytic activity">
    <reaction evidence="1 13">
        <text>Transfers a segment of a (1-&gt;4)-alpha-D-glucan to a new position in an acceptor, which may be glucose or a (1-&gt;4)-alpha-D-glucan.</text>
        <dbReference type="EC" id="2.4.1.25"/>
    </reaction>
</comment>
<evidence type="ECO:0000256" key="2">
    <source>
        <dbReference type="ARBA" id="ARBA00005684"/>
    </source>
</evidence>
<evidence type="ECO:0000256" key="7">
    <source>
        <dbReference type="ARBA" id="ARBA00022679"/>
    </source>
</evidence>
<dbReference type="InterPro" id="IPR017853">
    <property type="entry name" value="GH"/>
</dbReference>
<dbReference type="CDD" id="cd11326">
    <property type="entry name" value="AmyAc_Glg_debranch"/>
    <property type="match status" value="1"/>
</dbReference>
<dbReference type="SUPFAM" id="SSF81296">
    <property type="entry name" value="E set domains"/>
    <property type="match status" value="1"/>
</dbReference>
<organism evidence="15 16">
    <name type="scientific">Pseudoxanthobacter soli DSM 19599</name>
    <dbReference type="NCBI Taxonomy" id="1123029"/>
    <lineage>
        <taxon>Bacteria</taxon>
        <taxon>Pseudomonadati</taxon>
        <taxon>Pseudomonadota</taxon>
        <taxon>Alphaproteobacteria</taxon>
        <taxon>Hyphomicrobiales</taxon>
        <taxon>Segnochrobactraceae</taxon>
        <taxon>Pseudoxanthobacter</taxon>
    </lineage>
</organism>
<dbReference type="Pfam" id="PF21226">
    <property type="entry name" value="MalQ_N"/>
    <property type="match status" value="1"/>
</dbReference>
<evidence type="ECO:0000256" key="5">
    <source>
        <dbReference type="ARBA" id="ARBA00020295"/>
    </source>
</evidence>
<feature type="domain" description="Glycosyl hydrolase family 13 catalytic" evidence="14">
    <location>
        <begin position="172"/>
        <end position="575"/>
    </location>
</feature>
<dbReference type="Gene3D" id="2.60.40.1180">
    <property type="entry name" value="Golgi alpha-mannosidase II"/>
    <property type="match status" value="1"/>
</dbReference>
<dbReference type="Pfam" id="PF02446">
    <property type="entry name" value="Glyco_hydro_77"/>
    <property type="match status" value="1"/>
</dbReference>
<dbReference type="Gene3D" id="2.60.40.10">
    <property type="entry name" value="Immunoglobulins"/>
    <property type="match status" value="1"/>
</dbReference>
<dbReference type="Gene3D" id="3.20.20.80">
    <property type="entry name" value="Glycosidases"/>
    <property type="match status" value="2"/>
</dbReference>
<dbReference type="OrthoDB" id="3236218at2"/>